<evidence type="ECO:0000256" key="2">
    <source>
        <dbReference type="ARBA" id="ARBA00023125"/>
    </source>
</evidence>
<feature type="domain" description="HTH asnC-type" evidence="4">
    <location>
        <begin position="10"/>
        <end position="71"/>
    </location>
</feature>
<name>C6A247_THESM</name>
<evidence type="ECO:0000259" key="4">
    <source>
        <dbReference type="PROSITE" id="PS50956"/>
    </source>
</evidence>
<keyword evidence="6" id="KW-1185">Reference proteome</keyword>
<keyword evidence="1" id="KW-0805">Transcription regulation</keyword>
<dbReference type="InterPro" id="IPR019887">
    <property type="entry name" value="Tscrpt_reg_AsnC/Lrp_C"/>
</dbReference>
<dbReference type="PANTHER" id="PTHR30154:SF34">
    <property type="entry name" value="TRANSCRIPTIONAL REGULATOR AZLB"/>
    <property type="match status" value="1"/>
</dbReference>
<protein>
    <submittedName>
        <fullName evidence="5">Transcription regulator, Lrp/AsnC family</fullName>
    </submittedName>
</protein>
<dbReference type="HOGENOM" id="CLU_091233_5_4_2"/>
<dbReference type="GO" id="GO:0043200">
    <property type="term" value="P:response to amino acid"/>
    <property type="evidence" value="ECO:0007669"/>
    <property type="project" value="TreeGrafter"/>
</dbReference>
<dbReference type="InterPro" id="IPR036390">
    <property type="entry name" value="WH_DNA-bd_sf"/>
</dbReference>
<dbReference type="SUPFAM" id="SSF54909">
    <property type="entry name" value="Dimeric alpha+beta barrel"/>
    <property type="match status" value="1"/>
</dbReference>
<dbReference type="CDD" id="cd00090">
    <property type="entry name" value="HTH_ARSR"/>
    <property type="match status" value="1"/>
</dbReference>
<dbReference type="STRING" id="604354.TSIB_0627"/>
<dbReference type="Pfam" id="PF13412">
    <property type="entry name" value="HTH_24"/>
    <property type="match status" value="1"/>
</dbReference>
<organism evidence="5 6">
    <name type="scientific">Thermococcus sibiricus (strain DSM 12597 / MM 739)</name>
    <dbReference type="NCBI Taxonomy" id="604354"/>
    <lineage>
        <taxon>Archaea</taxon>
        <taxon>Methanobacteriati</taxon>
        <taxon>Methanobacteriota</taxon>
        <taxon>Thermococci</taxon>
        <taxon>Thermococcales</taxon>
        <taxon>Thermococcaceae</taxon>
        <taxon>Thermococcus</taxon>
    </lineage>
</organism>
<gene>
    <name evidence="5" type="ordered locus">TSIB_0627</name>
</gene>
<dbReference type="AlphaFoldDB" id="C6A247"/>
<dbReference type="InterPro" id="IPR036388">
    <property type="entry name" value="WH-like_DNA-bd_sf"/>
</dbReference>
<dbReference type="GO" id="GO:0005829">
    <property type="term" value="C:cytosol"/>
    <property type="evidence" value="ECO:0007669"/>
    <property type="project" value="TreeGrafter"/>
</dbReference>
<dbReference type="eggNOG" id="arCOG01580">
    <property type="taxonomic scope" value="Archaea"/>
</dbReference>
<sequence length="155" mass="17635">MDGESMRGILDETDKEILKVLQKNSRTPLREISKRVGLAESTVYERIKKLKEKGVIKKFTIIPDPEALGFNLLAFILIKARAGKYADVAKELVKYPEIVEIYENTGDYDMILKIRTRNSTELNEFLNKIGEIDGVVATHTMVVLKTHKETTELPI</sequence>
<reference evidence="5 6" key="1">
    <citation type="journal article" date="2009" name="Appl. Environ. Microbiol.">
        <title>Metabolic versatility and indigenous origin of the archaeon Thermococcus sibiricus, isolated from a siberian oil reservoir, as revealed by genome analysis.</title>
        <authorList>
            <person name="Mardanov A.V."/>
            <person name="Ravin N.V."/>
            <person name="Svetlitchnyi V.A."/>
            <person name="Beletsky A.V."/>
            <person name="Miroshnichenko M.L."/>
            <person name="Bonch-Osmolovskaya E.A."/>
            <person name="Skryabin K.G."/>
        </authorList>
    </citation>
    <scope>NUCLEOTIDE SEQUENCE [LARGE SCALE GENOMIC DNA]</scope>
    <source>
        <strain evidence="6">DSM 12597 / MM 739</strain>
    </source>
</reference>
<dbReference type="EMBL" id="CP001463">
    <property type="protein sequence ID" value="ACS89692.1"/>
    <property type="molecule type" value="Genomic_DNA"/>
</dbReference>
<dbReference type="GO" id="GO:0043565">
    <property type="term" value="F:sequence-specific DNA binding"/>
    <property type="evidence" value="ECO:0007669"/>
    <property type="project" value="InterPro"/>
</dbReference>
<dbReference type="PROSITE" id="PS50956">
    <property type="entry name" value="HTH_ASNC_2"/>
    <property type="match status" value="1"/>
</dbReference>
<dbReference type="PRINTS" id="PR00033">
    <property type="entry name" value="HTHASNC"/>
</dbReference>
<evidence type="ECO:0000313" key="5">
    <source>
        <dbReference type="EMBL" id="ACS89692.1"/>
    </source>
</evidence>
<dbReference type="Pfam" id="PF01037">
    <property type="entry name" value="AsnC_trans_reg"/>
    <property type="match status" value="1"/>
</dbReference>
<dbReference type="Gene3D" id="3.30.70.920">
    <property type="match status" value="1"/>
</dbReference>
<evidence type="ECO:0000256" key="1">
    <source>
        <dbReference type="ARBA" id="ARBA00023015"/>
    </source>
</evidence>
<keyword evidence="2" id="KW-0238">DNA-binding</keyword>
<dbReference type="SUPFAM" id="SSF46785">
    <property type="entry name" value="Winged helix' DNA-binding domain"/>
    <property type="match status" value="1"/>
</dbReference>
<dbReference type="Gene3D" id="1.10.10.10">
    <property type="entry name" value="Winged helix-like DNA-binding domain superfamily/Winged helix DNA-binding domain"/>
    <property type="match status" value="1"/>
</dbReference>
<accession>C6A247</accession>
<evidence type="ECO:0000256" key="3">
    <source>
        <dbReference type="ARBA" id="ARBA00023163"/>
    </source>
</evidence>
<dbReference type="SMART" id="SM00344">
    <property type="entry name" value="HTH_ASNC"/>
    <property type="match status" value="1"/>
</dbReference>
<dbReference type="InterPro" id="IPR019888">
    <property type="entry name" value="Tscrpt_reg_AsnC-like"/>
</dbReference>
<dbReference type="KEGG" id="tsi:TSIB_0627"/>
<dbReference type="InterPro" id="IPR011991">
    <property type="entry name" value="ArsR-like_HTH"/>
</dbReference>
<evidence type="ECO:0000313" key="6">
    <source>
        <dbReference type="Proteomes" id="UP000009079"/>
    </source>
</evidence>
<dbReference type="Proteomes" id="UP000009079">
    <property type="component" value="Chromosome"/>
</dbReference>
<dbReference type="InterPro" id="IPR011008">
    <property type="entry name" value="Dimeric_a/b-barrel"/>
</dbReference>
<proteinExistence type="predicted"/>
<dbReference type="PANTHER" id="PTHR30154">
    <property type="entry name" value="LEUCINE-RESPONSIVE REGULATORY PROTEIN"/>
    <property type="match status" value="1"/>
</dbReference>
<keyword evidence="3" id="KW-0804">Transcription</keyword>
<dbReference type="InterPro" id="IPR000485">
    <property type="entry name" value="AsnC-type_HTH_dom"/>
</dbReference>